<evidence type="ECO:0000313" key="2">
    <source>
        <dbReference type="Proteomes" id="UP000886841"/>
    </source>
</evidence>
<name>A0A9D1JFS3_9FIRM</name>
<dbReference type="Proteomes" id="UP000886841">
    <property type="component" value="Unassembled WGS sequence"/>
</dbReference>
<evidence type="ECO:0000313" key="1">
    <source>
        <dbReference type="EMBL" id="HIR92771.1"/>
    </source>
</evidence>
<protein>
    <submittedName>
        <fullName evidence="1">Uncharacterized protein</fullName>
    </submittedName>
</protein>
<comment type="caution">
    <text evidence="1">The sequence shown here is derived from an EMBL/GenBank/DDBJ whole genome shotgun (WGS) entry which is preliminary data.</text>
</comment>
<reference evidence="1" key="1">
    <citation type="submission" date="2020-10" db="EMBL/GenBank/DDBJ databases">
        <authorList>
            <person name="Gilroy R."/>
        </authorList>
    </citation>
    <scope>NUCLEOTIDE SEQUENCE</scope>
    <source>
        <strain evidence="1">ChiSxjej1B13-7041</strain>
    </source>
</reference>
<accession>A0A9D1JFS3</accession>
<dbReference type="EMBL" id="DVHU01000045">
    <property type="protein sequence ID" value="HIR92771.1"/>
    <property type="molecule type" value="Genomic_DNA"/>
</dbReference>
<organism evidence="1 2">
    <name type="scientific">Candidatus Egerieimonas intestinavium</name>
    <dbReference type="NCBI Taxonomy" id="2840777"/>
    <lineage>
        <taxon>Bacteria</taxon>
        <taxon>Bacillati</taxon>
        <taxon>Bacillota</taxon>
        <taxon>Clostridia</taxon>
        <taxon>Lachnospirales</taxon>
        <taxon>Lachnospiraceae</taxon>
        <taxon>Lachnospiraceae incertae sedis</taxon>
        <taxon>Candidatus Egerieimonas</taxon>
    </lineage>
</organism>
<gene>
    <name evidence="1" type="ORF">IAB98_05065</name>
</gene>
<proteinExistence type="predicted"/>
<dbReference type="AlphaFoldDB" id="A0A9D1JFS3"/>
<reference evidence="1" key="2">
    <citation type="journal article" date="2021" name="PeerJ">
        <title>Extensive microbial diversity within the chicken gut microbiome revealed by metagenomics and culture.</title>
        <authorList>
            <person name="Gilroy R."/>
            <person name="Ravi A."/>
            <person name="Getino M."/>
            <person name="Pursley I."/>
            <person name="Horton D.L."/>
            <person name="Alikhan N.F."/>
            <person name="Baker D."/>
            <person name="Gharbi K."/>
            <person name="Hall N."/>
            <person name="Watson M."/>
            <person name="Adriaenssens E.M."/>
            <person name="Foster-Nyarko E."/>
            <person name="Jarju S."/>
            <person name="Secka A."/>
            <person name="Antonio M."/>
            <person name="Oren A."/>
            <person name="Chaudhuri R.R."/>
            <person name="La Ragione R."/>
            <person name="Hildebrand F."/>
            <person name="Pallen M.J."/>
        </authorList>
    </citation>
    <scope>NUCLEOTIDE SEQUENCE</scope>
    <source>
        <strain evidence="1">ChiSxjej1B13-7041</strain>
    </source>
</reference>
<sequence length="72" mass="8246">MGKKKKKEASALRCELETYHLQGVSLWLDGRPSSPKEIVKACRVAEEGAYMRDYVQNDKGEVVWVSFDKVKE</sequence>